<dbReference type="PROSITE" id="PS50928">
    <property type="entry name" value="ABC_TM1"/>
    <property type="match status" value="2"/>
</dbReference>
<dbReference type="PANTHER" id="PTHR43357:SF4">
    <property type="entry name" value="INNER MEMBRANE ABC TRANSPORTER PERMEASE PROTEIN YDCV"/>
    <property type="match status" value="1"/>
</dbReference>
<dbReference type="GO" id="GO:0055085">
    <property type="term" value="P:transmembrane transport"/>
    <property type="evidence" value="ECO:0007669"/>
    <property type="project" value="InterPro"/>
</dbReference>
<feature type="transmembrane region" description="Helical" evidence="8">
    <location>
        <begin position="149"/>
        <end position="174"/>
    </location>
</feature>
<keyword evidence="11" id="KW-1185">Reference proteome</keyword>
<dbReference type="CDD" id="cd06261">
    <property type="entry name" value="TM_PBP2"/>
    <property type="match status" value="1"/>
</dbReference>
<reference evidence="10 11" key="1">
    <citation type="submission" date="2019-03" db="EMBL/GenBank/DDBJ databases">
        <title>Genomic Encyclopedia of Type Strains, Phase IV (KMG-IV): sequencing the most valuable type-strain genomes for metagenomic binning, comparative biology and taxonomic classification.</title>
        <authorList>
            <person name="Goeker M."/>
        </authorList>
    </citation>
    <scope>NUCLEOTIDE SEQUENCE [LARGE SCALE GENOMIC DNA]</scope>
    <source>
        <strain evidence="10 11">DSM 12121</strain>
    </source>
</reference>
<proteinExistence type="inferred from homology"/>
<accession>A0A4R6EEW5</accession>
<feature type="transmembrane region" description="Helical" evidence="8">
    <location>
        <begin position="221"/>
        <end position="245"/>
    </location>
</feature>
<name>A0A4R6EEW5_9RHOO</name>
<dbReference type="SUPFAM" id="SSF161098">
    <property type="entry name" value="MetI-like"/>
    <property type="match status" value="2"/>
</dbReference>
<comment type="caution">
    <text evidence="10">The sequence shown here is derived from an EMBL/GenBank/DDBJ whole genome shotgun (WGS) entry which is preliminary data.</text>
</comment>
<dbReference type="EMBL" id="SNVV01000001">
    <property type="protein sequence ID" value="TDN56815.1"/>
    <property type="molecule type" value="Genomic_DNA"/>
</dbReference>
<sequence>MSVDTPAGALRLPPSNFRPRRRWPLARLALYAALFFILVWPVLMLVAGSFRSAAPGFDGAWTLAAWTGTFDSPGTGRAMGNSLVLSLVSTLAATLIAAGLAFLSERTDLPLRRGVTPCLMLMFATPALFYALGYAMLGNAYTGSANKLLQTLFGAGAAWFDVETWTGLITVMVLKKASVIYLFLIGPFRALDPSHNDASLVSGVGQFGTFLRIDLPTLTPAITGAILLGVVAGLQAFDMVLILGWPQDIDVVATRIMSFINGAAPPDYARASVLSIALLAVVALLCILQSRLLGRRSFVTVAGKSGGRRRIRLGRARWPLAALVGLYLLLAAILPTGSVVFSSFQPFPGIYEGYSLQHYRNILALPRVVDAIQTTFAVALLSGFAAMALAVSVALLARALPPRRAALLRFVSLIPLAMPGVVTALAVSWAVVSVPGLKQLYGSFWLVTLALVVVVTPFAIQVANASVAQLSPELQEAARIAGASPFRAAIDVVLRLIAPSFLAGWFMAAIIVSGNLEVPLLLRAPGLNPISSVVYSLYSSGDFSAASALLVILLLAKAAIWGIAWAGYRAWVVVRSQRRRRLLGVLAGGSGAPLSRPAAASA</sequence>
<feature type="transmembrane region" description="Helical" evidence="8">
    <location>
        <begin position="488"/>
        <end position="512"/>
    </location>
</feature>
<evidence type="ECO:0000256" key="1">
    <source>
        <dbReference type="ARBA" id="ARBA00004429"/>
    </source>
</evidence>
<feature type="transmembrane region" description="Helical" evidence="8">
    <location>
        <begin position="28"/>
        <end position="50"/>
    </location>
</feature>
<dbReference type="InterPro" id="IPR000515">
    <property type="entry name" value="MetI-like"/>
</dbReference>
<dbReference type="AlphaFoldDB" id="A0A4R6EEW5"/>
<dbReference type="Pfam" id="PF00528">
    <property type="entry name" value="BPD_transp_1"/>
    <property type="match status" value="1"/>
</dbReference>
<evidence type="ECO:0000259" key="9">
    <source>
        <dbReference type="PROSITE" id="PS50928"/>
    </source>
</evidence>
<keyword evidence="6 8" id="KW-1133">Transmembrane helix</keyword>
<keyword evidence="7 8" id="KW-0472">Membrane</keyword>
<feature type="domain" description="ABC transmembrane type-1" evidence="9">
    <location>
        <begin position="372"/>
        <end position="564"/>
    </location>
</feature>
<feature type="transmembrane region" description="Helical" evidence="8">
    <location>
        <begin position="115"/>
        <end position="137"/>
    </location>
</feature>
<evidence type="ECO:0000256" key="8">
    <source>
        <dbReference type="RuleBase" id="RU363032"/>
    </source>
</evidence>
<keyword evidence="3" id="KW-1003">Cell membrane</keyword>
<dbReference type="PANTHER" id="PTHR43357">
    <property type="entry name" value="INNER MEMBRANE ABC TRANSPORTER PERMEASE PROTEIN YDCV"/>
    <property type="match status" value="1"/>
</dbReference>
<comment type="similarity">
    <text evidence="8">Belongs to the binding-protein-dependent transport system permease family.</text>
</comment>
<dbReference type="Proteomes" id="UP000295129">
    <property type="component" value="Unassembled WGS sequence"/>
</dbReference>
<protein>
    <submittedName>
        <fullName evidence="10">Iron(III) transport system permease protein</fullName>
    </submittedName>
</protein>
<organism evidence="10 11">
    <name type="scientific">Azoarcus indigens</name>
    <dbReference type="NCBI Taxonomy" id="29545"/>
    <lineage>
        <taxon>Bacteria</taxon>
        <taxon>Pseudomonadati</taxon>
        <taxon>Pseudomonadota</taxon>
        <taxon>Betaproteobacteria</taxon>
        <taxon>Rhodocyclales</taxon>
        <taxon>Zoogloeaceae</taxon>
        <taxon>Azoarcus</taxon>
    </lineage>
</organism>
<evidence type="ECO:0000313" key="11">
    <source>
        <dbReference type="Proteomes" id="UP000295129"/>
    </source>
</evidence>
<feature type="domain" description="ABC transmembrane type-1" evidence="9">
    <location>
        <begin position="79"/>
        <end position="289"/>
    </location>
</feature>
<gene>
    <name evidence="10" type="ORF">C7389_101194</name>
</gene>
<keyword evidence="5 8" id="KW-0812">Transmembrane</keyword>
<dbReference type="RefSeq" id="WP_162851621.1">
    <property type="nucleotide sequence ID" value="NZ_SNVV01000001.1"/>
</dbReference>
<evidence type="ECO:0000256" key="5">
    <source>
        <dbReference type="ARBA" id="ARBA00022692"/>
    </source>
</evidence>
<evidence type="ECO:0000256" key="2">
    <source>
        <dbReference type="ARBA" id="ARBA00022448"/>
    </source>
</evidence>
<evidence type="ECO:0000256" key="6">
    <source>
        <dbReference type="ARBA" id="ARBA00022989"/>
    </source>
</evidence>
<feature type="transmembrane region" description="Helical" evidence="8">
    <location>
        <begin position="318"/>
        <end position="341"/>
    </location>
</feature>
<evidence type="ECO:0000313" key="10">
    <source>
        <dbReference type="EMBL" id="TDN56815.1"/>
    </source>
</evidence>
<feature type="transmembrane region" description="Helical" evidence="8">
    <location>
        <begin position="545"/>
        <end position="571"/>
    </location>
</feature>
<feature type="transmembrane region" description="Helical" evidence="8">
    <location>
        <begin position="444"/>
        <end position="467"/>
    </location>
</feature>
<feature type="transmembrane region" description="Helical" evidence="8">
    <location>
        <begin position="407"/>
        <end position="432"/>
    </location>
</feature>
<evidence type="ECO:0000256" key="4">
    <source>
        <dbReference type="ARBA" id="ARBA00022519"/>
    </source>
</evidence>
<comment type="subcellular location">
    <subcellularLocation>
        <location evidence="1">Cell inner membrane</location>
        <topology evidence="1">Multi-pass membrane protein</topology>
    </subcellularLocation>
    <subcellularLocation>
        <location evidence="8">Cell membrane</location>
        <topology evidence="8">Multi-pass membrane protein</topology>
    </subcellularLocation>
</comment>
<dbReference type="GO" id="GO:0005886">
    <property type="term" value="C:plasma membrane"/>
    <property type="evidence" value="ECO:0007669"/>
    <property type="project" value="UniProtKB-SubCell"/>
</dbReference>
<feature type="transmembrane region" description="Helical" evidence="8">
    <location>
        <begin position="268"/>
        <end position="288"/>
    </location>
</feature>
<feature type="transmembrane region" description="Helical" evidence="8">
    <location>
        <begin position="376"/>
        <end position="400"/>
    </location>
</feature>
<dbReference type="Gene3D" id="1.10.3720.10">
    <property type="entry name" value="MetI-like"/>
    <property type="match status" value="2"/>
</dbReference>
<dbReference type="InterPro" id="IPR035906">
    <property type="entry name" value="MetI-like_sf"/>
</dbReference>
<keyword evidence="4" id="KW-0997">Cell inner membrane</keyword>
<evidence type="ECO:0000256" key="3">
    <source>
        <dbReference type="ARBA" id="ARBA00022475"/>
    </source>
</evidence>
<evidence type="ECO:0000256" key="7">
    <source>
        <dbReference type="ARBA" id="ARBA00023136"/>
    </source>
</evidence>
<keyword evidence="2 8" id="KW-0813">Transport</keyword>
<feature type="transmembrane region" description="Helical" evidence="8">
    <location>
        <begin position="83"/>
        <end position="103"/>
    </location>
</feature>